<accession>A0A2T5TWJ9</accession>
<dbReference type="RefSeq" id="WP_146173414.1">
    <property type="nucleotide sequence ID" value="NZ_QAYE01000017.1"/>
</dbReference>
<name>A0A2T5TWJ9_9SPHN</name>
<proteinExistence type="predicted"/>
<organism evidence="1 2">
    <name type="scientific">Sphingomonas faeni</name>
    <dbReference type="NCBI Taxonomy" id="185950"/>
    <lineage>
        <taxon>Bacteria</taxon>
        <taxon>Pseudomonadati</taxon>
        <taxon>Pseudomonadota</taxon>
        <taxon>Alphaproteobacteria</taxon>
        <taxon>Sphingomonadales</taxon>
        <taxon>Sphingomonadaceae</taxon>
        <taxon>Sphingomonas</taxon>
    </lineage>
</organism>
<dbReference type="EMBL" id="QAYE01000017">
    <property type="protein sequence ID" value="PTW43604.1"/>
    <property type="molecule type" value="Genomic_DNA"/>
</dbReference>
<protein>
    <submittedName>
        <fullName evidence="1">Uncharacterized protein</fullName>
    </submittedName>
</protein>
<gene>
    <name evidence="1" type="ORF">C8J25_1174</name>
</gene>
<sequence length="59" mass="6412">MENAKKVLAHLKAALDIADTQKNYLIGAHLTVPIQILADRIKHNDRPGEAGSPKAKPET</sequence>
<comment type="caution">
    <text evidence="1">The sequence shown here is derived from an EMBL/GenBank/DDBJ whole genome shotgun (WGS) entry which is preliminary data.</text>
</comment>
<dbReference type="AlphaFoldDB" id="A0A2T5TWJ9"/>
<evidence type="ECO:0000313" key="2">
    <source>
        <dbReference type="Proteomes" id="UP000244013"/>
    </source>
</evidence>
<reference evidence="1 2" key="1">
    <citation type="submission" date="2018-04" db="EMBL/GenBank/DDBJ databases">
        <title>Genomic Encyclopedia of Type Strains, Phase III (KMG-III): the genomes of soil and plant-associated and newly described type strains.</title>
        <authorList>
            <person name="Whitman W."/>
        </authorList>
    </citation>
    <scope>NUCLEOTIDE SEQUENCE [LARGE SCALE GENOMIC DNA]</scope>
    <source>
        <strain evidence="1 2">MA-olki</strain>
    </source>
</reference>
<dbReference type="GeneID" id="91008037"/>
<evidence type="ECO:0000313" key="1">
    <source>
        <dbReference type="EMBL" id="PTW43604.1"/>
    </source>
</evidence>
<dbReference type="Proteomes" id="UP000244013">
    <property type="component" value="Unassembled WGS sequence"/>
</dbReference>